<keyword evidence="2" id="KW-1185">Reference proteome</keyword>
<sequence>MNVEPPLPIRMLQPHTIRRRCAYPLAGPTEFEPQARAVLRLEWWRPLKTRLKCRGHTTTRSSELLLAARFFSLHYDLLPVEALLDADPLADAEGAETLVDLAPDALPVWTAVPEGNSTLDTGGVTSSWVQARFDIAGPGKTYVDPESKT</sequence>
<comment type="caution">
    <text evidence="1">The sequence shown here is derived from an EMBL/GenBank/DDBJ whole genome shotgun (WGS) entry which is preliminary data.</text>
</comment>
<accession>A0A2G8S6A2</accession>
<evidence type="ECO:0000313" key="1">
    <source>
        <dbReference type="EMBL" id="PIL29291.1"/>
    </source>
</evidence>
<evidence type="ECO:0000313" key="2">
    <source>
        <dbReference type="Proteomes" id="UP000230002"/>
    </source>
</evidence>
<dbReference type="Proteomes" id="UP000230002">
    <property type="component" value="Unassembled WGS sequence"/>
</dbReference>
<reference evidence="1 2" key="1">
    <citation type="journal article" date="2015" name="Sci. Rep.">
        <title>Chromosome-level genome map provides insights into diverse defense mechanisms in the medicinal fungus Ganoderma sinense.</title>
        <authorList>
            <person name="Zhu Y."/>
            <person name="Xu J."/>
            <person name="Sun C."/>
            <person name="Zhou S."/>
            <person name="Xu H."/>
            <person name="Nelson D.R."/>
            <person name="Qian J."/>
            <person name="Song J."/>
            <person name="Luo H."/>
            <person name="Xiang L."/>
            <person name="Li Y."/>
            <person name="Xu Z."/>
            <person name="Ji A."/>
            <person name="Wang L."/>
            <person name="Lu S."/>
            <person name="Hayward A."/>
            <person name="Sun W."/>
            <person name="Li X."/>
            <person name="Schwartz D.C."/>
            <person name="Wang Y."/>
            <person name="Chen S."/>
        </authorList>
    </citation>
    <scope>NUCLEOTIDE SEQUENCE [LARGE SCALE GENOMIC DNA]</scope>
    <source>
        <strain evidence="1 2">ZZ0214-1</strain>
    </source>
</reference>
<protein>
    <submittedName>
        <fullName evidence="1">Uncharacterized protein</fullName>
    </submittedName>
</protein>
<dbReference type="EMBL" id="AYKW01000023">
    <property type="protein sequence ID" value="PIL29291.1"/>
    <property type="molecule type" value="Genomic_DNA"/>
</dbReference>
<gene>
    <name evidence="1" type="ORF">GSI_09342</name>
</gene>
<dbReference type="AlphaFoldDB" id="A0A2G8S6A2"/>
<organism evidence="1 2">
    <name type="scientific">Ganoderma sinense ZZ0214-1</name>
    <dbReference type="NCBI Taxonomy" id="1077348"/>
    <lineage>
        <taxon>Eukaryota</taxon>
        <taxon>Fungi</taxon>
        <taxon>Dikarya</taxon>
        <taxon>Basidiomycota</taxon>
        <taxon>Agaricomycotina</taxon>
        <taxon>Agaricomycetes</taxon>
        <taxon>Polyporales</taxon>
        <taxon>Polyporaceae</taxon>
        <taxon>Ganoderma</taxon>
    </lineage>
</organism>
<proteinExistence type="predicted"/>
<name>A0A2G8S6A2_9APHY</name>